<reference evidence="3 4" key="1">
    <citation type="submission" date="2019-02" db="EMBL/GenBank/DDBJ databases">
        <title>Halonotius sp. a new haloqrchaeon isolated from saline water.</title>
        <authorList>
            <person name="Duran-Viseras A."/>
            <person name="Sanchez-Porro C."/>
            <person name="Ventosa A."/>
        </authorList>
    </citation>
    <scope>NUCLEOTIDE SEQUENCE [LARGE SCALE GENOMIC DNA]</scope>
    <source>
        <strain evidence="3 4">F9-27</strain>
    </source>
</reference>
<protein>
    <submittedName>
        <fullName evidence="3">Baseplate J family protein</fullName>
    </submittedName>
</protein>
<dbReference type="OrthoDB" id="204546at2157"/>
<gene>
    <name evidence="3" type="ORF">EWF95_02595</name>
</gene>
<evidence type="ECO:0000256" key="1">
    <source>
        <dbReference type="SAM" id="MobiDB-lite"/>
    </source>
</evidence>
<dbReference type="AlphaFoldDB" id="A0A544QQX2"/>
<dbReference type="InterPro" id="IPR052399">
    <property type="entry name" value="Phage_Baseplate_Assmbl_Protein"/>
</dbReference>
<dbReference type="PANTHER" id="PTHR37829">
    <property type="entry name" value="PHAGE-LIKE ELEMENT PBSX PROTEIN XKDT"/>
    <property type="match status" value="1"/>
</dbReference>
<dbReference type="InterPro" id="IPR006949">
    <property type="entry name" value="Barrel_Baseplate_J-like"/>
</dbReference>
<evidence type="ECO:0000313" key="4">
    <source>
        <dbReference type="Proteomes" id="UP000315385"/>
    </source>
</evidence>
<sequence>MSMENGRFVEDTQAEILAVLMANAKAVFGEDMSDDEVANIRQFYRPVAMLLADLQLDIGEVLSSAQLRYATGRALDLLVALIGVNRKSAIKAFGETTFSRDSVADVDYTVPKGTVVQTDSNDPIRFETKESSTLTAGTSAVSGVPIEALEAGTNSNIGSNSLRVMTNPPAGIEETTNPAATDGGENEESDEDLRSRARSELSDGMRGTARAVRNQLRKTEGVRSVSLFINDGEDVDAEGRPPQHTEYVVEGGVDQDVGQTIFDTKSSGDGTVGGVSGTGVEVQAEIGNGQTHPVNFTRSTLIQIYIDLEIETTDEFLGVDQIRDSIIRYLGGIITSGDEDDGELRVGDDAVYSKILSAIMNVNGVADASSLLIGKTDSPTGSSNISITETEVATGDATDGSISITVV</sequence>
<dbReference type="Proteomes" id="UP000315385">
    <property type="component" value="Unassembled WGS sequence"/>
</dbReference>
<proteinExistence type="predicted"/>
<name>A0A544QQX2_9EURY</name>
<accession>A0A544QQX2</accession>
<dbReference type="EMBL" id="SESI01000001">
    <property type="protein sequence ID" value="TQQ81843.1"/>
    <property type="molecule type" value="Genomic_DNA"/>
</dbReference>
<evidence type="ECO:0000313" key="3">
    <source>
        <dbReference type="EMBL" id="TQQ81843.1"/>
    </source>
</evidence>
<feature type="compositionally biased region" description="Basic and acidic residues" evidence="1">
    <location>
        <begin position="192"/>
        <end position="203"/>
    </location>
</feature>
<dbReference type="PANTHER" id="PTHR37829:SF3">
    <property type="entry name" value="PROTEIN JAYE-RELATED"/>
    <property type="match status" value="1"/>
</dbReference>
<comment type="caution">
    <text evidence="3">The sequence shown here is derived from an EMBL/GenBank/DDBJ whole genome shotgun (WGS) entry which is preliminary data.</text>
</comment>
<feature type="region of interest" description="Disordered" evidence="1">
    <location>
        <begin position="166"/>
        <end position="208"/>
    </location>
</feature>
<keyword evidence="4" id="KW-1185">Reference proteome</keyword>
<feature type="domain" description="Baseplate protein J-like barrel" evidence="2">
    <location>
        <begin position="104"/>
        <end position="184"/>
    </location>
</feature>
<dbReference type="RefSeq" id="WP_142442496.1">
    <property type="nucleotide sequence ID" value="NZ_SESI01000001.1"/>
</dbReference>
<dbReference type="Pfam" id="PF04865">
    <property type="entry name" value="Baseplate_J"/>
    <property type="match status" value="1"/>
</dbReference>
<evidence type="ECO:0000259" key="2">
    <source>
        <dbReference type="Pfam" id="PF04865"/>
    </source>
</evidence>
<organism evidence="3 4">
    <name type="scientific">Halonotius roseus</name>
    <dbReference type="NCBI Taxonomy" id="2511997"/>
    <lineage>
        <taxon>Archaea</taxon>
        <taxon>Methanobacteriati</taxon>
        <taxon>Methanobacteriota</taxon>
        <taxon>Stenosarchaea group</taxon>
        <taxon>Halobacteria</taxon>
        <taxon>Halobacteriales</taxon>
        <taxon>Haloferacaceae</taxon>
        <taxon>Halonotius</taxon>
    </lineage>
</organism>